<dbReference type="Pfam" id="PF00501">
    <property type="entry name" value="AMP-binding"/>
    <property type="match status" value="1"/>
</dbReference>
<keyword evidence="4" id="KW-0547">Nucleotide-binding</keyword>
<evidence type="ECO:0000313" key="10">
    <source>
        <dbReference type="EMBL" id="RFM23715.1"/>
    </source>
</evidence>
<evidence type="ECO:0000256" key="6">
    <source>
        <dbReference type="ARBA" id="ARBA00022990"/>
    </source>
</evidence>
<dbReference type="Pfam" id="PF16177">
    <property type="entry name" value="ACAS_N"/>
    <property type="match status" value="1"/>
</dbReference>
<dbReference type="PANTHER" id="PTHR24095:SF14">
    <property type="entry name" value="ACETYL-COENZYME A SYNTHETASE 1"/>
    <property type="match status" value="1"/>
</dbReference>
<reference evidence="10 11" key="1">
    <citation type="journal article" date="2011" name="ISME J.">
        <title>Community ecology of hot spring cyanobacterial mats: predominant populations and their functional potential.</title>
        <authorList>
            <person name="Klatt C.G."/>
            <person name="Wood J.M."/>
            <person name="Rusch D.B."/>
            <person name="Bateson M.M."/>
            <person name="Hamamura N."/>
            <person name="Heidelberg J.F."/>
            <person name="Grossman A.R."/>
            <person name="Bhaya D."/>
            <person name="Cohan F.M."/>
            <person name="Kuhl M."/>
            <person name="Bryant D.A."/>
            <person name="Ward D.M."/>
        </authorList>
    </citation>
    <scope>NUCLEOTIDE SEQUENCE [LARGE SCALE GENOMIC DNA]</scope>
    <source>
        <strain evidence="10">OS</strain>
    </source>
</reference>
<dbReference type="InterPro" id="IPR020845">
    <property type="entry name" value="AMP-binding_CS"/>
</dbReference>
<feature type="domain" description="AMP-dependent synthetase/ligase" evidence="7">
    <location>
        <begin position="88"/>
        <end position="474"/>
    </location>
</feature>
<evidence type="ECO:0000256" key="5">
    <source>
        <dbReference type="ARBA" id="ARBA00022840"/>
    </source>
</evidence>
<dbReference type="InterPro" id="IPR000873">
    <property type="entry name" value="AMP-dep_synth/lig_dom"/>
</dbReference>
<dbReference type="SUPFAM" id="SSF56801">
    <property type="entry name" value="Acetyl-CoA synthetase-like"/>
    <property type="match status" value="1"/>
</dbReference>
<dbReference type="GO" id="GO:0005524">
    <property type="term" value="F:ATP binding"/>
    <property type="evidence" value="ECO:0007669"/>
    <property type="project" value="UniProtKB-KW"/>
</dbReference>
<dbReference type="Pfam" id="PF13193">
    <property type="entry name" value="AMP-binding_C"/>
    <property type="match status" value="1"/>
</dbReference>
<dbReference type="GO" id="GO:0003987">
    <property type="term" value="F:acetate-CoA ligase activity"/>
    <property type="evidence" value="ECO:0007669"/>
    <property type="project" value="UniProtKB-EC"/>
</dbReference>
<dbReference type="GO" id="GO:0005829">
    <property type="term" value="C:cytosol"/>
    <property type="evidence" value="ECO:0007669"/>
    <property type="project" value="TreeGrafter"/>
</dbReference>
<dbReference type="Gene3D" id="3.40.50.12780">
    <property type="entry name" value="N-terminal domain of ligase-like"/>
    <property type="match status" value="1"/>
</dbReference>
<accession>A0A395LYY4</accession>
<dbReference type="EC" id="6.2.1.1" evidence="2"/>
<sequence length="622" mass="70288">MLEVTPFLNESRRISPPFFLRRNALIQDYEADYRRALTDPEGFWSEIAEKLLWEKKWDKVLTFEPPKHDWFIGGKTNITLNALDRHIVNHRRNKVALLAVSETGKETLVTYDRLLRRVCQTANALKSLGVGKGDRVLICLPNTPEAVYSMLACARIGAIHVYAPITLGVQSLRHRVHDTEAKVVICADVTYRNGKRIPLKGIVDHAIANAESVEKIIVLRRDDPKLELFSEREVDFHELIDRQPQWINPEIVEANHPLFILYTSGTSGAPKGVVHVHGGYMVGTYYMAQAMYDLKEYDIFFNTEDIGRILGHSFITYGPLLNGATVMMREGAIDYPNIEAFWRLLERHGVNILFSSPLTLQTLMKHGEEVIKKFDLSTLRLITSSGSYLEADTHEWIQKHVLGKRGCVLDSWWQTEIAAPVLGDFLAADIKLGKVGRPMPGVVLDIVSLEDGKTVPPNTSGLLVLRYPLPHLMHTIWNNEERYAKYWKHVPGCFNTGDAAFYDEDGYYCVMGRIDDVLKISGQRLALSEIEKILSTHPAVEEVAVIGLPDKELGEKIKALVVLKAGHKPTDTMRSILRDYLRHELSINATLSEIEFCSAPLPRTQDGAIAHNFLKAQALRRS</sequence>
<dbReference type="GO" id="GO:0006085">
    <property type="term" value="P:acetyl-CoA biosynthetic process"/>
    <property type="evidence" value="ECO:0007669"/>
    <property type="project" value="TreeGrafter"/>
</dbReference>
<evidence type="ECO:0000259" key="8">
    <source>
        <dbReference type="Pfam" id="PF13193"/>
    </source>
</evidence>
<dbReference type="InterPro" id="IPR042099">
    <property type="entry name" value="ANL_N_sf"/>
</dbReference>
<name>A0A395LYY4_9BACT</name>
<keyword evidence="6" id="KW-0007">Acetylation</keyword>
<dbReference type="EMBL" id="PHFL01000060">
    <property type="protein sequence ID" value="RFM23715.1"/>
    <property type="molecule type" value="Genomic_DNA"/>
</dbReference>
<evidence type="ECO:0000259" key="7">
    <source>
        <dbReference type="Pfam" id="PF00501"/>
    </source>
</evidence>
<evidence type="ECO:0000256" key="3">
    <source>
        <dbReference type="ARBA" id="ARBA00022598"/>
    </source>
</evidence>
<dbReference type="PROSITE" id="PS00455">
    <property type="entry name" value="AMP_BINDING"/>
    <property type="match status" value="1"/>
</dbReference>
<dbReference type="PANTHER" id="PTHR24095">
    <property type="entry name" value="ACETYL-COENZYME A SYNTHETASE"/>
    <property type="match status" value="1"/>
</dbReference>
<dbReference type="Proteomes" id="UP000266389">
    <property type="component" value="Unassembled WGS sequence"/>
</dbReference>
<comment type="similarity">
    <text evidence="1">Belongs to the ATP-dependent AMP-binding enzyme family.</text>
</comment>
<evidence type="ECO:0000256" key="2">
    <source>
        <dbReference type="ARBA" id="ARBA00013275"/>
    </source>
</evidence>
<proteinExistence type="inferred from homology"/>
<feature type="domain" description="Acetyl-coenzyme A synthetase N-terminal" evidence="9">
    <location>
        <begin position="29"/>
        <end position="82"/>
    </location>
</feature>
<evidence type="ECO:0000256" key="4">
    <source>
        <dbReference type="ARBA" id="ARBA00022741"/>
    </source>
</evidence>
<feature type="domain" description="AMP-binding enzyme C-terminal" evidence="8">
    <location>
        <begin position="529"/>
        <end position="607"/>
    </location>
</feature>
<dbReference type="AlphaFoldDB" id="A0A395LYY4"/>
<comment type="caution">
    <text evidence="10">The sequence shown here is derived from an EMBL/GenBank/DDBJ whole genome shotgun (WGS) entry which is preliminary data.</text>
</comment>
<gene>
    <name evidence="10" type="ORF">D0433_09880</name>
</gene>
<evidence type="ECO:0000313" key="11">
    <source>
        <dbReference type="Proteomes" id="UP000266389"/>
    </source>
</evidence>
<dbReference type="Gene3D" id="3.30.300.30">
    <property type="match status" value="1"/>
</dbReference>
<organism evidence="10 11">
    <name type="scientific">Candidatus Thermochlorobacter aerophilus</name>
    <dbReference type="NCBI Taxonomy" id="1868324"/>
    <lineage>
        <taxon>Bacteria</taxon>
        <taxon>Pseudomonadati</taxon>
        <taxon>Chlorobiota</taxon>
        <taxon>Chlorobiia</taxon>
        <taxon>Chlorobiales</taxon>
        <taxon>Candidatus Thermochlorobacteriaceae</taxon>
        <taxon>Candidatus Thermochlorobacter</taxon>
    </lineage>
</organism>
<keyword evidence="5" id="KW-0067">ATP-binding</keyword>
<evidence type="ECO:0000259" key="9">
    <source>
        <dbReference type="Pfam" id="PF16177"/>
    </source>
</evidence>
<evidence type="ECO:0000256" key="1">
    <source>
        <dbReference type="ARBA" id="ARBA00006432"/>
    </source>
</evidence>
<dbReference type="InterPro" id="IPR032387">
    <property type="entry name" value="ACAS_N"/>
</dbReference>
<keyword evidence="3 10" id="KW-0436">Ligase</keyword>
<protein>
    <recommendedName>
        <fullName evidence="2">acetate--CoA ligase</fullName>
        <ecNumber evidence="2">6.2.1.1</ecNumber>
    </recommendedName>
</protein>
<dbReference type="InterPro" id="IPR045851">
    <property type="entry name" value="AMP-bd_C_sf"/>
</dbReference>
<dbReference type="InterPro" id="IPR025110">
    <property type="entry name" value="AMP-bd_C"/>
</dbReference>